<name>A0A107G192_9BURK</name>
<evidence type="ECO:0000256" key="4">
    <source>
        <dbReference type="ARBA" id="ARBA00023136"/>
    </source>
</evidence>
<organism evidence="7 8">
    <name type="scientific">Burkholderia ubonensis</name>
    <dbReference type="NCBI Taxonomy" id="101571"/>
    <lineage>
        <taxon>Bacteria</taxon>
        <taxon>Pseudomonadati</taxon>
        <taxon>Pseudomonadota</taxon>
        <taxon>Betaproteobacteria</taxon>
        <taxon>Burkholderiales</taxon>
        <taxon>Burkholderiaceae</taxon>
        <taxon>Burkholderia</taxon>
        <taxon>Burkholderia cepacia complex</taxon>
    </lineage>
</organism>
<dbReference type="Pfam" id="PF00916">
    <property type="entry name" value="Sulfate_transp"/>
    <property type="match status" value="1"/>
</dbReference>
<evidence type="ECO:0000313" key="8">
    <source>
        <dbReference type="Proteomes" id="UP000062998"/>
    </source>
</evidence>
<evidence type="ECO:0000259" key="6">
    <source>
        <dbReference type="Pfam" id="PF00916"/>
    </source>
</evidence>
<keyword evidence="4 5" id="KW-0472">Membrane</keyword>
<dbReference type="AlphaFoldDB" id="A0A107G192"/>
<dbReference type="EMBL" id="LPIX01000053">
    <property type="protein sequence ID" value="KWE03455.1"/>
    <property type="molecule type" value="Genomic_DNA"/>
</dbReference>
<keyword evidence="3 5" id="KW-1133">Transmembrane helix</keyword>
<keyword evidence="2 5" id="KW-0812">Transmembrane</keyword>
<accession>A0A107G192</accession>
<evidence type="ECO:0000256" key="3">
    <source>
        <dbReference type="ARBA" id="ARBA00022989"/>
    </source>
</evidence>
<evidence type="ECO:0000256" key="1">
    <source>
        <dbReference type="ARBA" id="ARBA00004141"/>
    </source>
</evidence>
<proteinExistence type="predicted"/>
<dbReference type="GO" id="GO:0016020">
    <property type="term" value="C:membrane"/>
    <property type="evidence" value="ECO:0007669"/>
    <property type="project" value="UniProtKB-SubCell"/>
</dbReference>
<feature type="domain" description="SLC26A/SulP transporter" evidence="6">
    <location>
        <begin position="46"/>
        <end position="81"/>
    </location>
</feature>
<reference evidence="7 8" key="1">
    <citation type="submission" date="2015-11" db="EMBL/GenBank/DDBJ databases">
        <title>Expanding the genomic diversity of Burkholderia species for the development of highly accurate diagnostics.</title>
        <authorList>
            <person name="Sahl J."/>
            <person name="Keim P."/>
            <person name="Wagner D."/>
        </authorList>
    </citation>
    <scope>NUCLEOTIDE SEQUENCE [LARGE SCALE GENOMIC DNA]</scope>
    <source>
        <strain evidence="7 8">MSMB2167WGS</strain>
    </source>
</reference>
<dbReference type="Proteomes" id="UP000062998">
    <property type="component" value="Unassembled WGS sequence"/>
</dbReference>
<gene>
    <name evidence="7" type="ORF">WL73_13935</name>
</gene>
<comment type="caution">
    <text evidence="7">The sequence shown here is derived from an EMBL/GenBank/DDBJ whole genome shotgun (WGS) entry which is preliminary data.</text>
</comment>
<evidence type="ECO:0000256" key="5">
    <source>
        <dbReference type="SAM" id="Phobius"/>
    </source>
</evidence>
<dbReference type="InterPro" id="IPR011547">
    <property type="entry name" value="SLC26A/SulP_dom"/>
</dbReference>
<comment type="subcellular location">
    <subcellularLocation>
        <location evidence="1">Membrane</location>
        <topology evidence="1">Multi-pass membrane protein</topology>
    </subcellularLocation>
</comment>
<sequence>MNWRLPERVAPHLPGIALLLDYQRAWLARDLYAGSAHRRARAGRQSYAQAAGLPAVTGLYASIAALLAYALLGPSRILVLGRIRRWPR</sequence>
<evidence type="ECO:0000256" key="2">
    <source>
        <dbReference type="ARBA" id="ARBA00022692"/>
    </source>
</evidence>
<evidence type="ECO:0000313" key="7">
    <source>
        <dbReference type="EMBL" id="KWE03455.1"/>
    </source>
</evidence>
<feature type="transmembrane region" description="Helical" evidence="5">
    <location>
        <begin position="59"/>
        <end position="79"/>
    </location>
</feature>
<protein>
    <recommendedName>
        <fullName evidence="6">SLC26A/SulP transporter domain-containing protein</fullName>
    </recommendedName>
</protein>